<dbReference type="PANTHER" id="PTHR34044:SF1">
    <property type="entry name" value="NUCLEAR PROTEIN"/>
    <property type="match status" value="1"/>
</dbReference>
<evidence type="ECO:0000313" key="2">
    <source>
        <dbReference type="Proteomes" id="UP000664859"/>
    </source>
</evidence>
<sequence length="319" mass="35353">MQVWSDSRAVEDYKNLLAGKAPADTTDCASVIIGAGKVGTALADMGLGDDVVLRRGDAIPAEITDGEGNARSSFPIYVAVRERDLEAVLKACPDDKRADLVFLQGGCVEPLLKRYGACSKDQTQAVLWWTFEAGSARPIDGEVSLGLDSFGEPKVAGQTSVCGKWAGALKGRLARGGLPCETMFYNDWRRVMFERLIFQSAFNLVGALHGYPTVGYVARYYTQEVDDLIYELGRSLRSTIAVTMLLGIEERLMTYAQEMEDKTPTTMDPEDFEWRNGFFYRHVTTPARRAKFPDPCEQHSLYLEYGRDNGLLTIPELDS</sequence>
<organism evidence="1 2">
    <name type="scientific">Tribonema minus</name>
    <dbReference type="NCBI Taxonomy" id="303371"/>
    <lineage>
        <taxon>Eukaryota</taxon>
        <taxon>Sar</taxon>
        <taxon>Stramenopiles</taxon>
        <taxon>Ochrophyta</taxon>
        <taxon>PX clade</taxon>
        <taxon>Xanthophyceae</taxon>
        <taxon>Tribonematales</taxon>
        <taxon>Tribonemataceae</taxon>
        <taxon>Tribonema</taxon>
    </lineage>
</organism>
<dbReference type="OrthoDB" id="40417at2759"/>
<dbReference type="Proteomes" id="UP000664859">
    <property type="component" value="Unassembled WGS sequence"/>
</dbReference>
<keyword evidence="2" id="KW-1185">Reference proteome</keyword>
<dbReference type="PANTHER" id="PTHR34044">
    <property type="entry name" value="NUCLEAR PROTEIN"/>
    <property type="match status" value="1"/>
</dbReference>
<name>A0A836CIC7_9STRA</name>
<accession>A0A836CIC7</accession>
<protein>
    <recommendedName>
        <fullName evidence="3">2-dehydropantoate 2-reductase</fullName>
    </recommendedName>
</protein>
<gene>
    <name evidence="1" type="ORF">JKP88DRAFT_260250</name>
</gene>
<dbReference type="EMBL" id="JAFCMP010000085">
    <property type="protein sequence ID" value="KAG5187675.1"/>
    <property type="molecule type" value="Genomic_DNA"/>
</dbReference>
<evidence type="ECO:0008006" key="3">
    <source>
        <dbReference type="Google" id="ProtNLM"/>
    </source>
</evidence>
<reference evidence="1" key="1">
    <citation type="submission" date="2021-02" db="EMBL/GenBank/DDBJ databases">
        <title>First Annotated Genome of the Yellow-green Alga Tribonema minus.</title>
        <authorList>
            <person name="Mahan K.M."/>
        </authorList>
    </citation>
    <scope>NUCLEOTIDE SEQUENCE</scope>
    <source>
        <strain evidence="1">UTEX B ZZ1240</strain>
    </source>
</reference>
<proteinExistence type="predicted"/>
<comment type="caution">
    <text evidence="1">The sequence shown here is derived from an EMBL/GenBank/DDBJ whole genome shotgun (WGS) entry which is preliminary data.</text>
</comment>
<evidence type="ECO:0000313" key="1">
    <source>
        <dbReference type="EMBL" id="KAG5187675.1"/>
    </source>
</evidence>
<dbReference type="AlphaFoldDB" id="A0A836CIC7"/>